<dbReference type="AlphaFoldDB" id="A0A378UXD9"/>
<reference evidence="1 2" key="1">
    <citation type="submission" date="2018-06" db="EMBL/GenBank/DDBJ databases">
        <authorList>
            <consortium name="Pathogen Informatics"/>
            <person name="Doyle S."/>
        </authorList>
    </citation>
    <scope>NUCLEOTIDE SEQUENCE [LARGE SCALE GENOMIC DNA]</scope>
    <source>
        <strain evidence="1 2">NCTC1542</strain>
    </source>
</reference>
<evidence type="ECO:0000313" key="1">
    <source>
        <dbReference type="EMBL" id="SUA02922.1"/>
    </source>
</evidence>
<dbReference type="Proteomes" id="UP000255389">
    <property type="component" value="Unassembled WGS sequence"/>
</dbReference>
<accession>A0A378UXD9</accession>
<dbReference type="EMBL" id="UGQY01000004">
    <property type="protein sequence ID" value="SUA02922.1"/>
    <property type="molecule type" value="Genomic_DNA"/>
</dbReference>
<proteinExistence type="predicted"/>
<sequence length="186" mass="19339">MSLSWLAVPSVTVLRIMSRNAAVTSAGRVSDGVSAVTFSPSTRLGRMVEPCARLASATASPNGLTVTVPWPMPFSTRWAAVSAPGTRPVTVVSPGMVKSTPIRTRGRSWSAHRRAACPTVPPCWCCTKWENADAKGTVPRSKSSSLGMVRFSMVNRPGQATGVSGVARSASSAAAVVMVLNVEPGG</sequence>
<evidence type="ECO:0000313" key="2">
    <source>
        <dbReference type="Proteomes" id="UP000255389"/>
    </source>
</evidence>
<gene>
    <name evidence="1" type="ORF">NCTC1542_04397</name>
</gene>
<protein>
    <submittedName>
        <fullName evidence="1">Uncharacterized protein</fullName>
    </submittedName>
</protein>
<name>A0A378UXD9_MYCFO</name>
<organism evidence="1 2">
    <name type="scientific">Mycolicibacterium fortuitum</name>
    <name type="common">Mycobacterium fortuitum</name>
    <dbReference type="NCBI Taxonomy" id="1766"/>
    <lineage>
        <taxon>Bacteria</taxon>
        <taxon>Bacillati</taxon>
        <taxon>Actinomycetota</taxon>
        <taxon>Actinomycetes</taxon>
        <taxon>Mycobacteriales</taxon>
        <taxon>Mycobacteriaceae</taxon>
        <taxon>Mycolicibacterium</taxon>
    </lineage>
</organism>